<keyword evidence="5 9" id="KW-0285">Flavoprotein</keyword>
<dbReference type="GO" id="GO:0044205">
    <property type="term" value="P:'de novo' UMP biosynthetic process"/>
    <property type="evidence" value="ECO:0007669"/>
    <property type="project" value="UniProtKB-UniRule"/>
</dbReference>
<dbReference type="InterPro" id="IPR049622">
    <property type="entry name" value="Dihydroorotate_DH_I"/>
</dbReference>
<dbReference type="NCBIfam" id="TIGR01037">
    <property type="entry name" value="pyrD_sub1_fam"/>
    <property type="match status" value="1"/>
</dbReference>
<dbReference type="InterPro" id="IPR001295">
    <property type="entry name" value="Dihydroorotate_DH_CS"/>
</dbReference>
<evidence type="ECO:0000256" key="4">
    <source>
        <dbReference type="ARBA" id="ARBA00022490"/>
    </source>
</evidence>
<keyword evidence="6 9" id="KW-0288">FMN</keyword>
<keyword evidence="4 9" id="KW-0963">Cytoplasm</keyword>
<gene>
    <name evidence="9" type="primary">pyrD</name>
    <name evidence="11" type="ORF">ENU96_03740</name>
</gene>
<dbReference type="PANTHER" id="PTHR48109">
    <property type="entry name" value="DIHYDROOROTATE DEHYDROGENASE (QUINONE), MITOCHONDRIAL-RELATED"/>
    <property type="match status" value="1"/>
</dbReference>
<dbReference type="PANTHER" id="PTHR48109:SF1">
    <property type="entry name" value="DIHYDROOROTATE DEHYDROGENASE (FUMARATE)"/>
    <property type="match status" value="1"/>
</dbReference>
<accession>A0A7V4DGD6</accession>
<name>A0A7V4DGD6_9BACT</name>
<evidence type="ECO:0000256" key="1">
    <source>
        <dbReference type="ARBA" id="ARBA00004496"/>
    </source>
</evidence>
<dbReference type="InterPro" id="IPR033888">
    <property type="entry name" value="DHOD_1B"/>
</dbReference>
<dbReference type="NCBIfam" id="NF005574">
    <property type="entry name" value="PRK07259.1"/>
    <property type="match status" value="1"/>
</dbReference>
<dbReference type="UniPathway" id="UPA00070"/>
<comment type="pathway">
    <text evidence="2 9">Pyrimidine metabolism; UMP biosynthesis via de novo pathway.</text>
</comment>
<dbReference type="InterPro" id="IPR005720">
    <property type="entry name" value="Dihydroorotate_DH_cat"/>
</dbReference>
<feature type="binding site" evidence="9">
    <location>
        <position position="126"/>
    </location>
    <ligand>
        <name>substrate</name>
    </ligand>
</feature>
<evidence type="ECO:0000256" key="6">
    <source>
        <dbReference type="ARBA" id="ARBA00022643"/>
    </source>
</evidence>
<feature type="binding site" evidence="9">
    <location>
        <begin position="44"/>
        <end position="45"/>
    </location>
    <ligand>
        <name>FMN</name>
        <dbReference type="ChEBI" id="CHEBI:58210"/>
    </ligand>
</feature>
<dbReference type="SUPFAM" id="SSF51395">
    <property type="entry name" value="FMN-linked oxidoreductases"/>
    <property type="match status" value="1"/>
</dbReference>
<dbReference type="GO" id="GO:0005737">
    <property type="term" value="C:cytoplasm"/>
    <property type="evidence" value="ECO:0007669"/>
    <property type="project" value="UniProtKB-SubCell"/>
</dbReference>
<feature type="binding site" evidence="9">
    <location>
        <position position="20"/>
    </location>
    <ligand>
        <name>FMN</name>
        <dbReference type="ChEBI" id="CHEBI:58210"/>
    </ligand>
</feature>
<comment type="catalytic activity">
    <reaction evidence="9">
        <text>(S)-dihydroorotate + A = orotate + AH2</text>
        <dbReference type="Rhea" id="RHEA:18073"/>
        <dbReference type="ChEBI" id="CHEBI:13193"/>
        <dbReference type="ChEBI" id="CHEBI:17499"/>
        <dbReference type="ChEBI" id="CHEBI:30839"/>
        <dbReference type="ChEBI" id="CHEBI:30864"/>
    </reaction>
</comment>
<reference evidence="11" key="1">
    <citation type="journal article" date="2020" name="mSystems">
        <title>Genome- and Community-Level Interaction Insights into Carbon Utilization and Element Cycling Functions of Hydrothermarchaeota in Hydrothermal Sediment.</title>
        <authorList>
            <person name="Zhou Z."/>
            <person name="Liu Y."/>
            <person name="Xu W."/>
            <person name="Pan J."/>
            <person name="Luo Z.H."/>
            <person name="Li M."/>
        </authorList>
    </citation>
    <scope>NUCLEOTIDE SEQUENCE [LARGE SCALE GENOMIC DNA]</scope>
    <source>
        <strain evidence="11">SpSt-716</strain>
    </source>
</reference>
<dbReference type="AlphaFoldDB" id="A0A7V4DGD6"/>
<feature type="binding site" evidence="9">
    <location>
        <position position="164"/>
    </location>
    <ligand>
        <name>FMN</name>
        <dbReference type="ChEBI" id="CHEBI:58210"/>
    </ligand>
</feature>
<feature type="active site" description="Nucleophile" evidence="9">
    <location>
        <position position="129"/>
    </location>
</feature>
<feature type="binding site" evidence="9">
    <location>
        <begin position="265"/>
        <end position="266"/>
    </location>
    <ligand>
        <name>FMN</name>
        <dbReference type="ChEBI" id="CHEBI:58210"/>
    </ligand>
</feature>
<dbReference type="Pfam" id="PF01180">
    <property type="entry name" value="DHO_dh"/>
    <property type="match status" value="1"/>
</dbReference>
<evidence type="ECO:0000256" key="7">
    <source>
        <dbReference type="ARBA" id="ARBA00022975"/>
    </source>
</evidence>
<dbReference type="Gene3D" id="3.20.20.70">
    <property type="entry name" value="Aldolase class I"/>
    <property type="match status" value="1"/>
</dbReference>
<feature type="binding site" evidence="9">
    <location>
        <position position="217"/>
    </location>
    <ligand>
        <name>FMN</name>
        <dbReference type="ChEBI" id="CHEBI:58210"/>
    </ligand>
</feature>
<feature type="binding site" evidence="9">
    <location>
        <position position="98"/>
    </location>
    <ligand>
        <name>FMN</name>
        <dbReference type="ChEBI" id="CHEBI:58210"/>
    </ligand>
</feature>
<protein>
    <recommendedName>
        <fullName evidence="9">Dihydroorotate dehydrogenase</fullName>
        <shortName evidence="9">DHOD</shortName>
        <shortName evidence="9">DHODase</shortName>
        <shortName evidence="9">DHOdehase</shortName>
        <ecNumber evidence="9">1.3.-.-</ecNumber>
    </recommendedName>
</protein>
<evidence type="ECO:0000256" key="2">
    <source>
        <dbReference type="ARBA" id="ARBA00004725"/>
    </source>
</evidence>
<evidence type="ECO:0000259" key="10">
    <source>
        <dbReference type="Pfam" id="PF01180"/>
    </source>
</evidence>
<dbReference type="PROSITE" id="PS00912">
    <property type="entry name" value="DHODEHASE_2"/>
    <property type="match status" value="1"/>
</dbReference>
<feature type="binding site" evidence="9">
    <location>
        <position position="126"/>
    </location>
    <ligand>
        <name>FMN</name>
        <dbReference type="ChEBI" id="CHEBI:58210"/>
    </ligand>
</feature>
<dbReference type="PIRSF" id="PIRSF000164">
    <property type="entry name" value="DHO_oxidase"/>
    <property type="match status" value="1"/>
</dbReference>
<keyword evidence="8 9" id="KW-0560">Oxidoreductase</keyword>
<proteinExistence type="inferred from homology"/>
<dbReference type="GO" id="GO:0006207">
    <property type="term" value="P:'de novo' pyrimidine nucleobase biosynthetic process"/>
    <property type="evidence" value="ECO:0007669"/>
    <property type="project" value="InterPro"/>
</dbReference>
<comment type="caution">
    <text evidence="11">The sequence shown here is derived from an EMBL/GenBank/DDBJ whole genome shotgun (WGS) entry which is preliminary data.</text>
</comment>
<feature type="binding site" evidence="9">
    <location>
        <position position="44"/>
    </location>
    <ligand>
        <name>substrate</name>
    </ligand>
</feature>
<comment type="cofactor">
    <cofactor evidence="9">
        <name>FMN</name>
        <dbReference type="ChEBI" id="CHEBI:58210"/>
    </cofactor>
    <text evidence="9">Binds 1 FMN per subunit.</text>
</comment>
<comment type="function">
    <text evidence="9">Catalyzes the conversion of dihydroorotate to orotate.</text>
</comment>
<comment type="similarity">
    <text evidence="3 9">Belongs to the dihydroorotate dehydrogenase family. Type 1 subfamily.</text>
</comment>
<keyword evidence="7 9" id="KW-0665">Pyrimidine biosynthesis</keyword>
<feature type="binding site" evidence="9">
    <location>
        <begin position="192"/>
        <end position="193"/>
    </location>
    <ligand>
        <name>substrate</name>
    </ligand>
</feature>
<evidence type="ECO:0000256" key="3">
    <source>
        <dbReference type="ARBA" id="ARBA00008008"/>
    </source>
</evidence>
<dbReference type="EMBL" id="DTEN01000147">
    <property type="protein sequence ID" value="HGI74776.1"/>
    <property type="molecule type" value="Genomic_DNA"/>
</dbReference>
<feature type="binding site" evidence="9">
    <location>
        <begin position="68"/>
        <end position="72"/>
    </location>
    <ligand>
        <name>substrate</name>
    </ligand>
</feature>
<comment type="subcellular location">
    <subcellularLocation>
        <location evidence="1 9">Cytoplasm</location>
    </subcellularLocation>
</comment>
<comment type="caution">
    <text evidence="9">Lacks conserved residue(s) required for the propagation of feature annotation.</text>
</comment>
<evidence type="ECO:0000313" key="11">
    <source>
        <dbReference type="EMBL" id="HGI74776.1"/>
    </source>
</evidence>
<evidence type="ECO:0000256" key="5">
    <source>
        <dbReference type="ARBA" id="ARBA00022630"/>
    </source>
</evidence>
<organism evidence="11">
    <name type="scientific">Candidatus Caldatribacterium californiense</name>
    <dbReference type="NCBI Taxonomy" id="1454726"/>
    <lineage>
        <taxon>Bacteria</taxon>
        <taxon>Pseudomonadati</taxon>
        <taxon>Atribacterota</taxon>
        <taxon>Atribacteria</taxon>
        <taxon>Atribacterales</taxon>
        <taxon>Candidatus Caldatribacteriaceae</taxon>
        <taxon>Candidatus Caldatribacterium</taxon>
    </lineage>
</organism>
<dbReference type="InterPro" id="IPR050074">
    <property type="entry name" value="DHO_dehydrogenase"/>
</dbReference>
<dbReference type="InterPro" id="IPR024920">
    <property type="entry name" value="Dihydroorotate_DH_1"/>
</dbReference>
<evidence type="ECO:0000256" key="8">
    <source>
        <dbReference type="ARBA" id="ARBA00023002"/>
    </source>
</evidence>
<dbReference type="CDD" id="cd04740">
    <property type="entry name" value="DHOD_1B_like"/>
    <property type="match status" value="1"/>
</dbReference>
<feature type="binding site" evidence="9">
    <location>
        <begin position="243"/>
        <end position="244"/>
    </location>
    <ligand>
        <name>FMN</name>
        <dbReference type="ChEBI" id="CHEBI:58210"/>
    </ligand>
</feature>
<dbReference type="HAMAP" id="MF_00224">
    <property type="entry name" value="DHO_dh_type1"/>
    <property type="match status" value="1"/>
</dbReference>
<feature type="domain" description="Dihydroorotate dehydrogenase catalytic" evidence="10">
    <location>
        <begin position="3"/>
        <end position="286"/>
    </location>
</feature>
<dbReference type="InterPro" id="IPR012135">
    <property type="entry name" value="Dihydroorotate_DH_1_2"/>
</dbReference>
<dbReference type="InterPro" id="IPR013785">
    <property type="entry name" value="Aldolase_TIM"/>
</dbReference>
<dbReference type="EC" id="1.3.-.-" evidence="9"/>
<sequence>MNLSVTLGRMTLKNPVVLASGTCGYGKEIAPYLDLNTPGAITVKGLSLFPWEGNPPPRLFEVRAGLLNSIGLENKGVERFLQEDLPFLEALDTRIFVNIWGKTVEEYVAVARRLDAAERIDALELNVSCPNVERGGVSFLSDPETLRELVGRVREATRKFLIVKLGPAKMQDWEVTVRILEKEGAEALSVTNSFPAMVIDVERMDFVFAMKSAGLSGPAIKPLALKMVYDLVGMTELPIIGMGGIMTAEDALEFLLVGARAVGVGTANLVAPSSAADILEGIKAYLLRKNLENVEDLIGKVR</sequence>
<dbReference type="GO" id="GO:0004152">
    <property type="term" value="F:dihydroorotate dehydrogenase activity"/>
    <property type="evidence" value="ECO:0007669"/>
    <property type="project" value="UniProtKB-UniRule"/>
</dbReference>
<evidence type="ECO:0000256" key="9">
    <source>
        <dbReference type="HAMAP-Rule" id="MF_00224"/>
    </source>
</evidence>